<feature type="domain" description="HD-GYP" evidence="1">
    <location>
        <begin position="8"/>
        <end position="204"/>
    </location>
</feature>
<organism evidence="2 3">
    <name type="scientific">Geobacter argillaceus</name>
    <dbReference type="NCBI Taxonomy" id="345631"/>
    <lineage>
        <taxon>Bacteria</taxon>
        <taxon>Pseudomonadati</taxon>
        <taxon>Thermodesulfobacteriota</taxon>
        <taxon>Desulfuromonadia</taxon>
        <taxon>Geobacterales</taxon>
        <taxon>Geobacteraceae</taxon>
        <taxon>Geobacter</taxon>
    </lineage>
</organism>
<dbReference type="SMART" id="SM00471">
    <property type="entry name" value="HDc"/>
    <property type="match status" value="1"/>
</dbReference>
<comment type="caution">
    <text evidence="2">The sequence shown here is derived from an EMBL/GenBank/DDBJ whole genome shotgun (WGS) entry which is preliminary data.</text>
</comment>
<evidence type="ECO:0000313" key="2">
    <source>
        <dbReference type="EMBL" id="TWJ19704.1"/>
    </source>
</evidence>
<dbReference type="Pfam" id="PF13487">
    <property type="entry name" value="HD_5"/>
    <property type="match status" value="1"/>
</dbReference>
<dbReference type="Gene3D" id="1.10.3210.10">
    <property type="entry name" value="Hypothetical protein af1432"/>
    <property type="match status" value="1"/>
</dbReference>
<protein>
    <submittedName>
        <fullName evidence="2">HD domain-containing protein</fullName>
    </submittedName>
</protein>
<dbReference type="Proteomes" id="UP000319449">
    <property type="component" value="Unassembled WGS sequence"/>
</dbReference>
<accession>A0A562VPI0</accession>
<dbReference type="CDD" id="cd00077">
    <property type="entry name" value="HDc"/>
    <property type="match status" value="1"/>
</dbReference>
<dbReference type="InterPro" id="IPR003607">
    <property type="entry name" value="HD/PDEase_dom"/>
</dbReference>
<gene>
    <name evidence="2" type="ORF">JN12_01505</name>
</gene>
<dbReference type="AlphaFoldDB" id="A0A562VPI0"/>
<keyword evidence="3" id="KW-1185">Reference proteome</keyword>
<evidence type="ECO:0000313" key="3">
    <source>
        <dbReference type="Proteomes" id="UP000319449"/>
    </source>
</evidence>
<dbReference type="RefSeq" id="WP_145020623.1">
    <property type="nucleotide sequence ID" value="NZ_VLLN01000007.1"/>
</dbReference>
<dbReference type="InterPro" id="IPR037522">
    <property type="entry name" value="HD_GYP_dom"/>
</dbReference>
<name>A0A562VPI0_9BACT</name>
<dbReference type="SUPFAM" id="SSF109604">
    <property type="entry name" value="HD-domain/PDEase-like"/>
    <property type="match status" value="1"/>
</dbReference>
<dbReference type="PANTHER" id="PTHR43155:SF2">
    <property type="entry name" value="CYCLIC DI-GMP PHOSPHODIESTERASE PA4108"/>
    <property type="match status" value="1"/>
</dbReference>
<dbReference type="OrthoDB" id="5395930at2"/>
<reference evidence="2 3" key="1">
    <citation type="submission" date="2019-07" db="EMBL/GenBank/DDBJ databases">
        <title>Genomic Encyclopedia of Archaeal and Bacterial Type Strains, Phase II (KMG-II): from individual species to whole genera.</title>
        <authorList>
            <person name="Goeker M."/>
        </authorList>
    </citation>
    <scope>NUCLEOTIDE SEQUENCE [LARGE SCALE GENOMIC DNA]</scope>
    <source>
        <strain evidence="2 3">ATCC BAA-1139</strain>
    </source>
</reference>
<dbReference type="EMBL" id="VLLN01000007">
    <property type="protein sequence ID" value="TWJ19704.1"/>
    <property type="molecule type" value="Genomic_DNA"/>
</dbReference>
<sequence>MIDKKALNIALENNSLILVQKCLHARNLHLYRHSVLTAEIAWDIVVGTNCDFGFSSSQAYMAGMLHDVGKLFVQDRILDKRHPLTEREWEIMEKHPAWGHDYVRGTIFEPFGDVILHHHKLPDGSGYPKGLASEVLDNRDRLIAAADKIAAFLEDRPYRRRVSNQDLIYQEVRAVAELYFEGEKAEAIISTVMGAIAMERWTSTGKEQFSGTGRGRP</sequence>
<dbReference type="PROSITE" id="PS51832">
    <property type="entry name" value="HD_GYP"/>
    <property type="match status" value="1"/>
</dbReference>
<dbReference type="PANTHER" id="PTHR43155">
    <property type="entry name" value="CYCLIC DI-GMP PHOSPHODIESTERASE PA4108-RELATED"/>
    <property type="match status" value="1"/>
</dbReference>
<evidence type="ECO:0000259" key="1">
    <source>
        <dbReference type="PROSITE" id="PS51832"/>
    </source>
</evidence>
<proteinExistence type="predicted"/>